<feature type="active site" description="Proton acceptor" evidence="7">
    <location>
        <position position="203"/>
    </location>
</feature>
<comment type="similarity">
    <text evidence="1 6">Belongs to the peptidase M42 family.</text>
</comment>
<sequence length="349" mass="37935">MNEGLITRLSNADAVACRETEVRAVMHEELDDIADAVEYDKLGSIMFKSAGTEENPVRVLFTGHMDEAGFMVRYISDIGMVHVIGVGGPRKNSVESQIVRIKTRSGKKVRGVLFAKRADLESQPGDMYIDFGCETAEEVAELGIQIGDWGTFDADCELKPVGDILLGKAFDDRAGVYVVTEAMKRLAGTPHAAELWFAGSSSEEVGCRGAATAAAHLDADIVIPVDIANAPEFTRNWENQRKCGHGPMIVHYDRMHVPNEKMLHHIIDLAEKNNIPFQRDIFKGGGTDAGTAHLVGDGKLATVIGVPVRYCHGSWSVMRGGDLDAAVDLVCAIATSIDRATYEELKSFD</sequence>
<keyword evidence="4 8" id="KW-0479">Metal-binding</keyword>
<feature type="binding site" evidence="8">
    <location>
        <position position="171"/>
    </location>
    <ligand>
        <name>Zn(2+)</name>
        <dbReference type="ChEBI" id="CHEBI:29105"/>
        <label>1</label>
    </ligand>
</feature>
<feature type="binding site" evidence="8">
    <location>
        <position position="312"/>
    </location>
    <ligand>
        <name>Zn(2+)</name>
        <dbReference type="ChEBI" id="CHEBI:29105"/>
        <label>2</label>
    </ligand>
</feature>
<dbReference type="GO" id="GO:0046872">
    <property type="term" value="F:metal ion binding"/>
    <property type="evidence" value="ECO:0007669"/>
    <property type="project" value="UniProtKB-UniRule"/>
</dbReference>
<feature type="binding site" evidence="8">
    <location>
        <position position="204"/>
    </location>
    <ligand>
        <name>Zn(2+)</name>
        <dbReference type="ChEBI" id="CHEBI:29105"/>
        <label>2</label>
    </ligand>
</feature>
<dbReference type="InterPro" id="IPR023367">
    <property type="entry name" value="Peptidase_M42_dom2"/>
</dbReference>
<accession>A0A3E4QRG6</accession>
<feature type="binding site" evidence="8">
    <location>
        <position position="226"/>
    </location>
    <ligand>
        <name>Zn(2+)</name>
        <dbReference type="ChEBI" id="CHEBI:29105"/>
        <label>1</label>
    </ligand>
</feature>
<evidence type="ECO:0000256" key="4">
    <source>
        <dbReference type="ARBA" id="ARBA00022723"/>
    </source>
</evidence>
<evidence type="ECO:0000313" key="10">
    <source>
        <dbReference type="Proteomes" id="UP000260943"/>
    </source>
</evidence>
<keyword evidence="5" id="KW-0378">Hydrolase</keyword>
<dbReference type="Gene3D" id="3.40.630.10">
    <property type="entry name" value="Zn peptidases"/>
    <property type="match status" value="1"/>
</dbReference>
<dbReference type="Pfam" id="PF05343">
    <property type="entry name" value="Peptidase_M42"/>
    <property type="match status" value="1"/>
</dbReference>
<dbReference type="GO" id="GO:0006508">
    <property type="term" value="P:proteolysis"/>
    <property type="evidence" value="ECO:0007669"/>
    <property type="project" value="UniProtKB-KW"/>
</dbReference>
<gene>
    <name evidence="9" type="ORF">DXC81_07205</name>
</gene>
<evidence type="ECO:0000313" key="9">
    <source>
        <dbReference type="EMBL" id="RGL09671.1"/>
    </source>
</evidence>
<organism evidence="9 10">
    <name type="scientific">Collinsella tanakaei</name>
    <dbReference type="NCBI Taxonomy" id="626935"/>
    <lineage>
        <taxon>Bacteria</taxon>
        <taxon>Bacillati</taxon>
        <taxon>Actinomycetota</taxon>
        <taxon>Coriobacteriia</taxon>
        <taxon>Coriobacteriales</taxon>
        <taxon>Coriobacteriaceae</taxon>
        <taxon>Collinsella</taxon>
    </lineage>
</organism>
<dbReference type="GO" id="GO:0004177">
    <property type="term" value="F:aminopeptidase activity"/>
    <property type="evidence" value="ECO:0007669"/>
    <property type="project" value="UniProtKB-UniRule"/>
</dbReference>
<evidence type="ECO:0000256" key="5">
    <source>
        <dbReference type="ARBA" id="ARBA00022801"/>
    </source>
</evidence>
<dbReference type="SUPFAM" id="SSF101821">
    <property type="entry name" value="Aminopeptidase/glucanase lid domain"/>
    <property type="match status" value="1"/>
</dbReference>
<evidence type="ECO:0000256" key="7">
    <source>
        <dbReference type="PIRSR" id="PIRSR001123-1"/>
    </source>
</evidence>
<reference evidence="9 10" key="1">
    <citation type="submission" date="2018-08" db="EMBL/GenBank/DDBJ databases">
        <title>A genome reference for cultivated species of the human gut microbiota.</title>
        <authorList>
            <person name="Zou Y."/>
            <person name="Xue W."/>
            <person name="Luo G."/>
        </authorList>
    </citation>
    <scope>NUCLEOTIDE SEQUENCE [LARGE SCALE GENOMIC DNA]</scope>
    <source>
        <strain evidence="9 10">TF08-14</strain>
    </source>
</reference>
<evidence type="ECO:0000256" key="3">
    <source>
        <dbReference type="ARBA" id="ARBA00022670"/>
    </source>
</evidence>
<dbReference type="PANTHER" id="PTHR32481">
    <property type="entry name" value="AMINOPEPTIDASE"/>
    <property type="match status" value="1"/>
</dbReference>
<evidence type="ECO:0000256" key="1">
    <source>
        <dbReference type="ARBA" id="ARBA00006272"/>
    </source>
</evidence>
<dbReference type="EMBL" id="QSRJ01000008">
    <property type="protein sequence ID" value="RGL09671.1"/>
    <property type="molecule type" value="Genomic_DNA"/>
</dbReference>
<keyword evidence="2 9" id="KW-0031">Aminopeptidase</keyword>
<dbReference type="AlphaFoldDB" id="A0A3E4QRG6"/>
<dbReference type="InterPro" id="IPR008007">
    <property type="entry name" value="Peptidase_M42"/>
</dbReference>
<feature type="binding site" evidence="8">
    <location>
        <position position="171"/>
    </location>
    <ligand>
        <name>Zn(2+)</name>
        <dbReference type="ChEBI" id="CHEBI:29105"/>
        <label>2</label>
    </ligand>
</feature>
<dbReference type="InterPro" id="IPR051464">
    <property type="entry name" value="Peptidase_M42_aminopept"/>
</dbReference>
<dbReference type="PIRSF" id="PIRSF001123">
    <property type="entry name" value="PepA_GA"/>
    <property type="match status" value="1"/>
</dbReference>
<keyword evidence="3" id="KW-0645">Protease</keyword>
<comment type="cofactor">
    <cofactor evidence="8">
        <name>a divalent metal cation</name>
        <dbReference type="ChEBI" id="CHEBI:60240"/>
    </cofactor>
    <text evidence="8">Binds 2 divalent metal cations per subunit.</text>
</comment>
<feature type="binding site" evidence="8">
    <location>
        <position position="64"/>
    </location>
    <ligand>
        <name>Zn(2+)</name>
        <dbReference type="ChEBI" id="CHEBI:29105"/>
        <label>1</label>
    </ligand>
</feature>
<dbReference type="PANTHER" id="PTHR32481:SF0">
    <property type="entry name" value="AMINOPEPTIDASE YPDE-RELATED"/>
    <property type="match status" value="1"/>
</dbReference>
<dbReference type="GeneID" id="62759391"/>
<dbReference type="RefSeq" id="WP_009141733.1">
    <property type="nucleotide sequence ID" value="NZ_CABKQG010000005.1"/>
</dbReference>
<dbReference type="Proteomes" id="UP000260943">
    <property type="component" value="Unassembled WGS sequence"/>
</dbReference>
<comment type="caution">
    <text evidence="9">The sequence shown here is derived from an EMBL/GenBank/DDBJ whole genome shotgun (WGS) entry which is preliminary data.</text>
</comment>
<proteinExistence type="inferred from homology"/>
<protein>
    <submittedName>
        <fullName evidence="9">Aminopeptidase</fullName>
    </submittedName>
</protein>
<name>A0A3E4QRG6_9ACTN</name>
<dbReference type="SUPFAM" id="SSF53187">
    <property type="entry name" value="Zn-dependent exopeptidases"/>
    <property type="match status" value="1"/>
</dbReference>
<evidence type="ECO:0000256" key="2">
    <source>
        <dbReference type="ARBA" id="ARBA00022438"/>
    </source>
</evidence>
<evidence type="ECO:0000256" key="6">
    <source>
        <dbReference type="PIRNR" id="PIRNR001123"/>
    </source>
</evidence>
<evidence type="ECO:0000256" key="8">
    <source>
        <dbReference type="PIRSR" id="PIRSR001123-2"/>
    </source>
</evidence>
<dbReference type="Gene3D" id="2.40.30.40">
    <property type="entry name" value="Peptidase M42, domain 2"/>
    <property type="match status" value="1"/>
</dbReference>